<dbReference type="AlphaFoldDB" id="A0AAV3YL55"/>
<dbReference type="Proteomes" id="UP000735302">
    <property type="component" value="Unassembled WGS sequence"/>
</dbReference>
<evidence type="ECO:0000313" key="3">
    <source>
        <dbReference type="Proteomes" id="UP000735302"/>
    </source>
</evidence>
<keyword evidence="3" id="KW-1185">Reference proteome</keyword>
<accession>A0AAV3YL55</accession>
<sequence length="142" mass="15980">MDAYLNYDEETEEQKVKQMHLSRRLIKDRKNPYITYFRKEEFQIRYRFRKDAAMELTEMVGEVINISANSHSATPFLGSVVNTIASPHGSSSPQEGDLRLLGPPSGQGANGGDRSRNRRVPAHLRADSLATVPPTLPKKAVR</sequence>
<comment type="caution">
    <text evidence="2">The sequence shown here is derived from an EMBL/GenBank/DDBJ whole genome shotgun (WGS) entry which is preliminary data.</text>
</comment>
<feature type="region of interest" description="Disordered" evidence="1">
    <location>
        <begin position="84"/>
        <end position="142"/>
    </location>
</feature>
<proteinExistence type="predicted"/>
<evidence type="ECO:0000313" key="2">
    <source>
        <dbReference type="EMBL" id="GFN83244.1"/>
    </source>
</evidence>
<name>A0AAV3YL55_9GAST</name>
<feature type="compositionally biased region" description="Polar residues" evidence="1">
    <location>
        <begin position="84"/>
        <end position="94"/>
    </location>
</feature>
<gene>
    <name evidence="2" type="ORF">PoB_000975000</name>
</gene>
<protein>
    <submittedName>
        <fullName evidence="2">Uncharacterized protein</fullName>
    </submittedName>
</protein>
<reference evidence="2 3" key="1">
    <citation type="journal article" date="2021" name="Elife">
        <title>Chloroplast acquisition without the gene transfer in kleptoplastic sea slugs, Plakobranchus ocellatus.</title>
        <authorList>
            <person name="Maeda T."/>
            <person name="Takahashi S."/>
            <person name="Yoshida T."/>
            <person name="Shimamura S."/>
            <person name="Takaki Y."/>
            <person name="Nagai Y."/>
            <person name="Toyoda A."/>
            <person name="Suzuki Y."/>
            <person name="Arimoto A."/>
            <person name="Ishii H."/>
            <person name="Satoh N."/>
            <person name="Nishiyama T."/>
            <person name="Hasebe M."/>
            <person name="Maruyama T."/>
            <person name="Minagawa J."/>
            <person name="Obokata J."/>
            <person name="Shigenobu S."/>
        </authorList>
    </citation>
    <scope>NUCLEOTIDE SEQUENCE [LARGE SCALE GENOMIC DNA]</scope>
</reference>
<dbReference type="EMBL" id="BLXT01001120">
    <property type="protein sequence ID" value="GFN83244.1"/>
    <property type="molecule type" value="Genomic_DNA"/>
</dbReference>
<evidence type="ECO:0000256" key="1">
    <source>
        <dbReference type="SAM" id="MobiDB-lite"/>
    </source>
</evidence>
<organism evidence="2 3">
    <name type="scientific">Plakobranchus ocellatus</name>
    <dbReference type="NCBI Taxonomy" id="259542"/>
    <lineage>
        <taxon>Eukaryota</taxon>
        <taxon>Metazoa</taxon>
        <taxon>Spiralia</taxon>
        <taxon>Lophotrochozoa</taxon>
        <taxon>Mollusca</taxon>
        <taxon>Gastropoda</taxon>
        <taxon>Heterobranchia</taxon>
        <taxon>Euthyneura</taxon>
        <taxon>Panpulmonata</taxon>
        <taxon>Sacoglossa</taxon>
        <taxon>Placobranchoidea</taxon>
        <taxon>Plakobranchidae</taxon>
        <taxon>Plakobranchus</taxon>
    </lineage>
</organism>